<feature type="transmembrane region" description="Helical" evidence="7">
    <location>
        <begin position="303"/>
        <end position="321"/>
    </location>
</feature>
<dbReference type="InterPro" id="IPR003439">
    <property type="entry name" value="ABC_transporter-like_ATP-bd"/>
</dbReference>
<evidence type="ECO:0000259" key="8">
    <source>
        <dbReference type="PROSITE" id="PS50893"/>
    </source>
</evidence>
<evidence type="ECO:0000256" key="5">
    <source>
        <dbReference type="ARBA" id="ARBA00022989"/>
    </source>
</evidence>
<accession>A0A6C0B4L6</accession>
<protein>
    <recommendedName>
        <fullName evidence="11">ABC transporter domain-containing protein</fullName>
    </recommendedName>
</protein>
<keyword evidence="4" id="KW-0067">ATP-binding</keyword>
<dbReference type="PANTHER" id="PTHR43394:SF1">
    <property type="entry name" value="ATP-BINDING CASSETTE SUB-FAMILY B MEMBER 10, MITOCHONDRIAL"/>
    <property type="match status" value="1"/>
</dbReference>
<dbReference type="SMART" id="SM00382">
    <property type="entry name" value="AAA"/>
    <property type="match status" value="1"/>
</dbReference>
<dbReference type="GO" id="GO:0015421">
    <property type="term" value="F:ABC-type oligopeptide transporter activity"/>
    <property type="evidence" value="ECO:0007669"/>
    <property type="project" value="TreeGrafter"/>
</dbReference>
<feature type="transmembrane region" description="Helical" evidence="7">
    <location>
        <begin position="44"/>
        <end position="62"/>
    </location>
</feature>
<dbReference type="GO" id="GO:0005524">
    <property type="term" value="F:ATP binding"/>
    <property type="evidence" value="ECO:0007669"/>
    <property type="project" value="UniProtKB-KW"/>
</dbReference>
<sequence>MKHVYIVIKIIQEVTNYMNIYLYNNIMFVLKLTLDYFLKNKLKIIIYFLIIALTYPFESLVISKNISKLSQTIPNFTKQKPLIIKLIMYICIFWSIIKIANILKHYIEDYIYPQFYLSMRKFMFDNILKRYREDYKDISVGEVLTNIIFIPGAVKHTVMSILTALVPSIMTILFINGYFLTKSYKLFLLSISAPITALVLYALVGVKCVEKARVRDIFFGNMNENIKDKLSNLFAIYTDNNIEQEIKDYHNLEKTYLDIDLETKNCNNKLFTLLNVSAIIFFIAIMILLFVLRNNKQINSETFITCLVMLTYYFIFINSFAHELPYLNTNIGQLINAEDFLKDITKKYKESDPNIKNKINKGHIRVNHVSFKYNGMLKNILTNISFVVKPRESVAIFGKSGSGKTTIIKLLMGFYKINKGTITIDNTDLYDYNLGYLRNNISYVNQGTQLFNNTILENIKYGMNISDKEVRSFVKKYNITIFNKLEKGLHTNVGVNGNLISGGQKHVVLLIKAFLKTSKLYILDEPITGLDNKIKNQIMTLIRDLSKDKTVIIISHDNDIKKIVNRVIHFKGGE</sequence>
<evidence type="ECO:0000256" key="6">
    <source>
        <dbReference type="ARBA" id="ARBA00023136"/>
    </source>
</evidence>
<feature type="transmembrane region" description="Helical" evidence="7">
    <location>
        <begin position="158"/>
        <end position="179"/>
    </location>
</feature>
<evidence type="ECO:0000256" key="2">
    <source>
        <dbReference type="ARBA" id="ARBA00022692"/>
    </source>
</evidence>
<name>A0A6C0B4L6_9ZZZZ</name>
<evidence type="ECO:0000256" key="7">
    <source>
        <dbReference type="SAM" id="Phobius"/>
    </source>
</evidence>
<dbReference type="EMBL" id="MN739061">
    <property type="protein sequence ID" value="QHS86744.1"/>
    <property type="molecule type" value="Genomic_DNA"/>
</dbReference>
<dbReference type="Pfam" id="PF00664">
    <property type="entry name" value="ABC_membrane"/>
    <property type="match status" value="1"/>
</dbReference>
<dbReference type="GO" id="GO:0016020">
    <property type="term" value="C:membrane"/>
    <property type="evidence" value="ECO:0007669"/>
    <property type="project" value="UniProtKB-SubCell"/>
</dbReference>
<evidence type="ECO:0008006" key="11">
    <source>
        <dbReference type="Google" id="ProtNLM"/>
    </source>
</evidence>
<feature type="transmembrane region" description="Helical" evidence="7">
    <location>
        <begin position="82"/>
        <end position="103"/>
    </location>
</feature>
<dbReference type="Gene3D" id="1.20.1560.10">
    <property type="entry name" value="ABC transporter type 1, transmembrane domain"/>
    <property type="match status" value="1"/>
</dbReference>
<feature type="domain" description="ABC transmembrane type-1" evidence="9">
    <location>
        <begin position="44"/>
        <end position="329"/>
    </location>
</feature>
<dbReference type="SUPFAM" id="SSF90123">
    <property type="entry name" value="ABC transporter transmembrane region"/>
    <property type="match status" value="1"/>
</dbReference>
<dbReference type="Gene3D" id="3.40.50.300">
    <property type="entry name" value="P-loop containing nucleotide triphosphate hydrolases"/>
    <property type="match status" value="1"/>
</dbReference>
<dbReference type="InterPro" id="IPR036640">
    <property type="entry name" value="ABC1_TM_sf"/>
</dbReference>
<feature type="transmembrane region" description="Helical" evidence="7">
    <location>
        <begin position="270"/>
        <end position="291"/>
    </location>
</feature>
<evidence type="ECO:0000259" key="9">
    <source>
        <dbReference type="PROSITE" id="PS50929"/>
    </source>
</evidence>
<dbReference type="InterPro" id="IPR039421">
    <property type="entry name" value="Type_1_exporter"/>
</dbReference>
<dbReference type="SUPFAM" id="SSF52540">
    <property type="entry name" value="P-loop containing nucleoside triphosphate hydrolases"/>
    <property type="match status" value="1"/>
</dbReference>
<evidence type="ECO:0000256" key="3">
    <source>
        <dbReference type="ARBA" id="ARBA00022741"/>
    </source>
</evidence>
<dbReference type="PANTHER" id="PTHR43394">
    <property type="entry name" value="ATP-DEPENDENT PERMEASE MDL1, MITOCHONDRIAL"/>
    <property type="match status" value="1"/>
</dbReference>
<reference evidence="10" key="1">
    <citation type="journal article" date="2020" name="Nature">
        <title>Giant virus diversity and host interactions through global metagenomics.</title>
        <authorList>
            <person name="Schulz F."/>
            <person name="Roux S."/>
            <person name="Paez-Espino D."/>
            <person name="Jungbluth S."/>
            <person name="Walsh D.A."/>
            <person name="Denef V.J."/>
            <person name="McMahon K.D."/>
            <person name="Konstantinidis K.T."/>
            <person name="Eloe-Fadrosh E.A."/>
            <person name="Kyrpides N.C."/>
            <person name="Woyke T."/>
        </authorList>
    </citation>
    <scope>NUCLEOTIDE SEQUENCE</scope>
    <source>
        <strain evidence="10">GVMAG-M-3300009422-16</strain>
    </source>
</reference>
<feature type="transmembrane region" description="Helical" evidence="7">
    <location>
        <begin position="186"/>
        <end position="204"/>
    </location>
</feature>
<dbReference type="InterPro" id="IPR003593">
    <property type="entry name" value="AAA+_ATPase"/>
</dbReference>
<feature type="transmembrane region" description="Helical" evidence="7">
    <location>
        <begin position="20"/>
        <end position="38"/>
    </location>
</feature>
<keyword evidence="2 7" id="KW-0812">Transmembrane</keyword>
<feature type="domain" description="ABC transporter" evidence="8">
    <location>
        <begin position="364"/>
        <end position="574"/>
    </location>
</feature>
<dbReference type="GO" id="GO:0016887">
    <property type="term" value="F:ATP hydrolysis activity"/>
    <property type="evidence" value="ECO:0007669"/>
    <property type="project" value="InterPro"/>
</dbReference>
<keyword evidence="6 7" id="KW-0472">Membrane</keyword>
<evidence type="ECO:0000313" key="10">
    <source>
        <dbReference type="EMBL" id="QHS86744.1"/>
    </source>
</evidence>
<dbReference type="PROSITE" id="PS50893">
    <property type="entry name" value="ABC_TRANSPORTER_2"/>
    <property type="match status" value="1"/>
</dbReference>
<dbReference type="CDD" id="cd03228">
    <property type="entry name" value="ABCC_MRP_Like"/>
    <property type="match status" value="1"/>
</dbReference>
<keyword evidence="5 7" id="KW-1133">Transmembrane helix</keyword>
<dbReference type="Pfam" id="PF00005">
    <property type="entry name" value="ABC_tran"/>
    <property type="match status" value="1"/>
</dbReference>
<dbReference type="AlphaFoldDB" id="A0A6C0B4L6"/>
<evidence type="ECO:0000256" key="4">
    <source>
        <dbReference type="ARBA" id="ARBA00022840"/>
    </source>
</evidence>
<dbReference type="InterPro" id="IPR027417">
    <property type="entry name" value="P-loop_NTPase"/>
</dbReference>
<organism evidence="10">
    <name type="scientific">viral metagenome</name>
    <dbReference type="NCBI Taxonomy" id="1070528"/>
    <lineage>
        <taxon>unclassified sequences</taxon>
        <taxon>metagenomes</taxon>
        <taxon>organismal metagenomes</taxon>
    </lineage>
</organism>
<keyword evidence="3" id="KW-0547">Nucleotide-binding</keyword>
<proteinExistence type="predicted"/>
<comment type="subcellular location">
    <subcellularLocation>
        <location evidence="1">Membrane</location>
        <topology evidence="1">Multi-pass membrane protein</topology>
    </subcellularLocation>
</comment>
<evidence type="ECO:0000256" key="1">
    <source>
        <dbReference type="ARBA" id="ARBA00004141"/>
    </source>
</evidence>
<dbReference type="InterPro" id="IPR011527">
    <property type="entry name" value="ABC1_TM_dom"/>
</dbReference>
<dbReference type="PROSITE" id="PS50929">
    <property type="entry name" value="ABC_TM1F"/>
    <property type="match status" value="1"/>
</dbReference>